<evidence type="ECO:0000313" key="2">
    <source>
        <dbReference type="Proteomes" id="UP000031675"/>
    </source>
</evidence>
<evidence type="ECO:0008006" key="3">
    <source>
        <dbReference type="Google" id="ProtNLM"/>
    </source>
</evidence>
<name>A0A0C2JCW9_9ACTN</name>
<protein>
    <recommendedName>
        <fullName evidence="3">TRASH domain-containing protein</fullName>
    </recommendedName>
</protein>
<dbReference type="OrthoDB" id="1438441at2"/>
<dbReference type="RefSeq" id="WP_040276468.1">
    <property type="nucleotide sequence ID" value="NZ_JROO01000048.1"/>
</dbReference>
<comment type="caution">
    <text evidence="1">The sequence shown here is derived from an EMBL/GenBank/DDBJ whole genome shotgun (WGS) entry which is preliminary data.</text>
</comment>
<dbReference type="STRING" id="183763.LP52_22970"/>
<dbReference type="EMBL" id="JROO01000048">
    <property type="protein sequence ID" value="KIH96795.1"/>
    <property type="molecule type" value="Genomic_DNA"/>
</dbReference>
<dbReference type="Proteomes" id="UP000031675">
    <property type="component" value="Unassembled WGS sequence"/>
</dbReference>
<sequence>MGRRGRTVGADGPQRYVVRVRIPSPWVKEVAAEFVERYTRIVADTVRELLGAEAAPQVWVEVHGVREGTLGLDGQVMGAEAIAQLFTGSWRESVRGRGPVPGPEPGTVHCPVCSMVVRLHDSAIILEHEGNLYGYCSKHCRRAHAEELGVPVPAA</sequence>
<proteinExistence type="predicted"/>
<gene>
    <name evidence="1" type="ORF">LP52_22970</name>
</gene>
<keyword evidence="2" id="KW-1185">Reference proteome</keyword>
<organism evidence="1 2">
    <name type="scientific">Streptomonospora alba</name>
    <dbReference type="NCBI Taxonomy" id="183763"/>
    <lineage>
        <taxon>Bacteria</taxon>
        <taxon>Bacillati</taxon>
        <taxon>Actinomycetota</taxon>
        <taxon>Actinomycetes</taxon>
        <taxon>Streptosporangiales</taxon>
        <taxon>Nocardiopsidaceae</taxon>
        <taxon>Streptomonospora</taxon>
    </lineage>
</organism>
<reference evidence="2" key="1">
    <citation type="journal article" date="2015" name="Chem. Biol.">
        <title>Structure, bioactivity, and resistance mechanism of streptomonomicin, an unusual lasso Peptide from an understudied halophilic actinomycete.</title>
        <authorList>
            <person name="Metelev M."/>
            <person name="Tietz J.I."/>
            <person name="Melby J.O."/>
            <person name="Blair P.M."/>
            <person name="Zhu L."/>
            <person name="Livnat I."/>
            <person name="Severinov K."/>
            <person name="Mitchell D.A."/>
        </authorList>
    </citation>
    <scope>NUCLEOTIDE SEQUENCE [LARGE SCALE GENOMIC DNA]</scope>
    <source>
        <strain evidence="2">YIM 90003</strain>
    </source>
</reference>
<accession>A0A0C2JCW9</accession>
<dbReference type="AlphaFoldDB" id="A0A0C2JCW9"/>
<evidence type="ECO:0000313" key="1">
    <source>
        <dbReference type="EMBL" id="KIH96795.1"/>
    </source>
</evidence>